<dbReference type="Proteomes" id="UP000247417">
    <property type="component" value="Unassembled WGS sequence"/>
</dbReference>
<evidence type="ECO:0000313" key="2">
    <source>
        <dbReference type="EMBL" id="PYD81268.1"/>
    </source>
</evidence>
<dbReference type="EMBL" id="NKTX01000039">
    <property type="protein sequence ID" value="PYD81268.1"/>
    <property type="molecule type" value="Genomic_DNA"/>
</dbReference>
<comment type="caution">
    <text evidence="2">The sequence shown here is derived from an EMBL/GenBank/DDBJ whole genome shotgun (WGS) entry which is preliminary data.</text>
</comment>
<accession>A0A318QUW4</accession>
<feature type="region of interest" description="Disordered" evidence="1">
    <location>
        <begin position="45"/>
        <end position="80"/>
    </location>
</feature>
<reference evidence="2 3" key="1">
    <citation type="submission" date="2017-07" db="EMBL/GenBank/DDBJ databases">
        <title>A draft genome sequence of Komagataeibacter oboediens LMG 18849.</title>
        <authorList>
            <person name="Skraban J."/>
            <person name="Cleenwerck I."/>
            <person name="Vandamme P."/>
            <person name="Trcek J."/>
        </authorList>
    </citation>
    <scope>NUCLEOTIDE SEQUENCE [LARGE SCALE GENOMIC DNA]</scope>
    <source>
        <strain evidence="2 3">LMG 18849</strain>
    </source>
</reference>
<organism evidence="2 3">
    <name type="scientific">Komagataeibacter oboediens</name>
    <dbReference type="NCBI Taxonomy" id="65958"/>
    <lineage>
        <taxon>Bacteria</taxon>
        <taxon>Pseudomonadati</taxon>
        <taxon>Pseudomonadota</taxon>
        <taxon>Alphaproteobacteria</taxon>
        <taxon>Acetobacterales</taxon>
        <taxon>Acetobacteraceae</taxon>
        <taxon>Komagataeibacter</taxon>
    </lineage>
</organism>
<sequence length="80" mass="7969">MDDTDGICPGASAAVMNAGTIHAYGPTDDSHDGCRVQVIPTGTVINGSREPVDAGLKSECPAPGSQVNGPGTQLSSEKSA</sequence>
<protein>
    <submittedName>
        <fullName evidence="2">Uncharacterized protein</fullName>
    </submittedName>
</protein>
<gene>
    <name evidence="2" type="ORF">CFR80_12695</name>
</gene>
<evidence type="ECO:0000313" key="3">
    <source>
        <dbReference type="Proteomes" id="UP000247417"/>
    </source>
</evidence>
<evidence type="ECO:0000256" key="1">
    <source>
        <dbReference type="SAM" id="MobiDB-lite"/>
    </source>
</evidence>
<dbReference type="AlphaFoldDB" id="A0A318QUW4"/>
<proteinExistence type="predicted"/>
<feature type="compositionally biased region" description="Polar residues" evidence="1">
    <location>
        <begin position="65"/>
        <end position="80"/>
    </location>
</feature>
<dbReference type="STRING" id="940286.GCA_000227565_01074"/>
<name>A0A318QUW4_9PROT</name>